<evidence type="ECO:0000313" key="3">
    <source>
        <dbReference type="Proteomes" id="UP000627292"/>
    </source>
</evidence>
<accession>A0A917J6F7</accession>
<evidence type="ECO:0000256" key="1">
    <source>
        <dbReference type="SAM" id="Phobius"/>
    </source>
</evidence>
<keyword evidence="1" id="KW-1133">Transmembrane helix</keyword>
<comment type="caution">
    <text evidence="2">The sequence shown here is derived from an EMBL/GenBank/DDBJ whole genome shotgun (WGS) entry which is preliminary data.</text>
</comment>
<reference evidence="2" key="2">
    <citation type="submission" date="2020-09" db="EMBL/GenBank/DDBJ databases">
        <authorList>
            <person name="Sun Q."/>
            <person name="Zhou Y."/>
        </authorList>
    </citation>
    <scope>NUCLEOTIDE SEQUENCE</scope>
    <source>
        <strain evidence="2">CGMCC 1.15290</strain>
    </source>
</reference>
<keyword evidence="1" id="KW-0472">Membrane</keyword>
<feature type="transmembrane region" description="Helical" evidence="1">
    <location>
        <begin position="7"/>
        <end position="23"/>
    </location>
</feature>
<name>A0A917J6F7_9BACT</name>
<dbReference type="RefSeq" id="WP_188958300.1">
    <property type="nucleotide sequence ID" value="NZ_BMIB01000006.1"/>
</dbReference>
<sequence>MSKFWKVALLVCLGNFLMLGLAFTSEAFMAIGVMLLIGEFFGGLILCFMQEYRTMGAGMLAGFGMFVLIGFSACTLMLSGLGNMH</sequence>
<keyword evidence="3" id="KW-1185">Reference proteome</keyword>
<dbReference type="Proteomes" id="UP000627292">
    <property type="component" value="Unassembled WGS sequence"/>
</dbReference>
<feature type="transmembrane region" description="Helical" evidence="1">
    <location>
        <begin position="29"/>
        <end position="48"/>
    </location>
</feature>
<gene>
    <name evidence="2" type="ORF">GCM10011379_52950</name>
</gene>
<protein>
    <submittedName>
        <fullName evidence="2">Uncharacterized protein</fullName>
    </submittedName>
</protein>
<feature type="transmembrane region" description="Helical" evidence="1">
    <location>
        <begin position="60"/>
        <end position="81"/>
    </location>
</feature>
<dbReference type="EMBL" id="BMIB01000006">
    <property type="protein sequence ID" value="GGH81093.1"/>
    <property type="molecule type" value="Genomic_DNA"/>
</dbReference>
<organism evidence="2 3">
    <name type="scientific">Filimonas zeae</name>
    <dbReference type="NCBI Taxonomy" id="1737353"/>
    <lineage>
        <taxon>Bacteria</taxon>
        <taxon>Pseudomonadati</taxon>
        <taxon>Bacteroidota</taxon>
        <taxon>Chitinophagia</taxon>
        <taxon>Chitinophagales</taxon>
        <taxon>Chitinophagaceae</taxon>
        <taxon>Filimonas</taxon>
    </lineage>
</organism>
<keyword evidence="1" id="KW-0812">Transmembrane</keyword>
<reference evidence="2" key="1">
    <citation type="journal article" date="2014" name="Int. J. Syst. Evol. Microbiol.">
        <title>Complete genome sequence of Corynebacterium casei LMG S-19264T (=DSM 44701T), isolated from a smear-ripened cheese.</title>
        <authorList>
            <consortium name="US DOE Joint Genome Institute (JGI-PGF)"/>
            <person name="Walter F."/>
            <person name="Albersmeier A."/>
            <person name="Kalinowski J."/>
            <person name="Ruckert C."/>
        </authorList>
    </citation>
    <scope>NUCLEOTIDE SEQUENCE</scope>
    <source>
        <strain evidence="2">CGMCC 1.15290</strain>
    </source>
</reference>
<proteinExistence type="predicted"/>
<dbReference type="AlphaFoldDB" id="A0A917J6F7"/>
<evidence type="ECO:0000313" key="2">
    <source>
        <dbReference type="EMBL" id="GGH81093.1"/>
    </source>
</evidence>